<dbReference type="eggNOG" id="ENOG50336HW">
    <property type="taxonomic scope" value="Bacteria"/>
</dbReference>
<dbReference type="STRING" id="592015.HMPREF1705_04459"/>
<evidence type="ECO:0000313" key="1">
    <source>
        <dbReference type="EMBL" id="KRT35193.1"/>
    </source>
</evidence>
<gene>
    <name evidence="1" type="ORF">HMPREF1705_04459</name>
</gene>
<protein>
    <recommendedName>
        <fullName evidence="3">General secretion pathway protein M</fullName>
    </recommendedName>
</protein>
<comment type="caution">
    <text evidence="1">The sequence shown here is derived from an EMBL/GenBank/DDBJ whole genome shotgun (WGS) entry which is preliminary data.</text>
</comment>
<dbReference type="RefSeq" id="WP_009202161.1">
    <property type="nucleotide sequence ID" value="NZ_ACJX03000001.1"/>
</dbReference>
<reference evidence="2" key="1">
    <citation type="submission" date="2012-09" db="EMBL/GenBank/DDBJ databases">
        <authorList>
            <person name="Weinstock G."/>
            <person name="Sodergren E."/>
            <person name="Clifton S."/>
            <person name="Fulton L."/>
            <person name="Fulton B."/>
            <person name="Courtney L."/>
            <person name="Fronick C."/>
            <person name="Harrison M."/>
            <person name="Strong C."/>
            <person name="Farmer C."/>
            <person name="Delehaunty K."/>
            <person name="Markovic C."/>
            <person name="Hall O."/>
            <person name="Minx P."/>
            <person name="Tomlinson C."/>
            <person name="Mitreva M."/>
            <person name="Nelson J."/>
            <person name="Hou S."/>
            <person name="Wollam A."/>
            <person name="Pepin K.H."/>
            <person name="Johnson M."/>
            <person name="Bhonagiri V."/>
            <person name="Nash W.E."/>
            <person name="Suruliraj S."/>
            <person name="Warren W."/>
            <person name="Chinwalla A."/>
            <person name="Mardis E.R."/>
            <person name="Wilson R.K."/>
        </authorList>
    </citation>
    <scope>NUCLEOTIDE SEQUENCE [LARGE SCALE GENOMIC DNA]</scope>
    <source>
        <strain evidence="2">OS1</strain>
    </source>
</reference>
<dbReference type="Proteomes" id="UP000005273">
    <property type="component" value="Unassembled WGS sequence"/>
</dbReference>
<evidence type="ECO:0008006" key="3">
    <source>
        <dbReference type="Google" id="ProtNLM"/>
    </source>
</evidence>
<sequence>MKLNVKKALIIFCFCLIIGGFLWFQHTLSASILRERDVIEGLTKQEVSLKGAIAQKYALLEVYRDALSKMEESRVEFPADNVAFFAAIEKVIAGNKLKINKVNPVKSTDPERTAVLVSCEGDYLNLLSAISDMRGNKPVVRLFSLSIKGQKKGPVSADMSLETIMKGE</sequence>
<keyword evidence="2" id="KW-1185">Reference proteome</keyword>
<evidence type="ECO:0000313" key="2">
    <source>
        <dbReference type="Proteomes" id="UP000005273"/>
    </source>
</evidence>
<proteinExistence type="predicted"/>
<dbReference type="EMBL" id="ACJX03000001">
    <property type="protein sequence ID" value="KRT35193.1"/>
    <property type="molecule type" value="Genomic_DNA"/>
</dbReference>
<dbReference type="OrthoDB" id="5576at2"/>
<name>A0A0T5XA22_9BACT</name>
<accession>A0A0T5XA22</accession>
<organism evidence="1 2">
    <name type="scientific">Acetomicrobium hydrogeniformans ATCC BAA-1850</name>
    <dbReference type="NCBI Taxonomy" id="592015"/>
    <lineage>
        <taxon>Bacteria</taxon>
        <taxon>Thermotogati</taxon>
        <taxon>Synergistota</taxon>
        <taxon>Synergistia</taxon>
        <taxon>Synergistales</taxon>
        <taxon>Acetomicrobiaceae</taxon>
        <taxon>Acetomicrobium</taxon>
    </lineage>
</organism>
<dbReference type="AlphaFoldDB" id="A0A0T5XA22"/>